<dbReference type="Proteomes" id="UP000240880">
    <property type="component" value="Unassembled WGS sequence"/>
</dbReference>
<accession>A0A2R6AD94</accession>
<evidence type="ECO:0008006" key="3">
    <source>
        <dbReference type="Google" id="ProtNLM"/>
    </source>
</evidence>
<name>A0A2R6AD94_9ARCH</name>
<organism evidence="1 2">
    <name type="scientific">Candidatus Marsarchaeota G1 archaeon OSP_D</name>
    <dbReference type="NCBI Taxonomy" id="1978155"/>
    <lineage>
        <taxon>Archaea</taxon>
        <taxon>Candidatus Marsarchaeota</taxon>
        <taxon>Candidatus Marsarchaeota group 1</taxon>
    </lineage>
</organism>
<protein>
    <recommendedName>
        <fullName evidence="3">ArnR1-like winged helix-turn-helix domain-containing protein</fullName>
    </recommendedName>
</protein>
<reference evidence="1 2" key="1">
    <citation type="submission" date="2017-04" db="EMBL/GenBank/DDBJ databases">
        <title>Novel microbial lineages endemic to geothermal iron-oxide mats fill important gaps in the evolutionary history of Archaea.</title>
        <authorList>
            <person name="Jay Z.J."/>
            <person name="Beam J.P."/>
            <person name="Dlakic M."/>
            <person name="Rusch D.B."/>
            <person name="Kozubal M.A."/>
            <person name="Inskeep W.P."/>
        </authorList>
    </citation>
    <scope>NUCLEOTIDE SEQUENCE [LARGE SCALE GENOMIC DNA]</scope>
    <source>
        <strain evidence="1">OSP_D</strain>
    </source>
</reference>
<dbReference type="EMBL" id="NEXC01000004">
    <property type="protein sequence ID" value="PSN84335.1"/>
    <property type="molecule type" value="Genomic_DNA"/>
</dbReference>
<dbReference type="AlphaFoldDB" id="A0A2R6AD94"/>
<proteinExistence type="predicted"/>
<gene>
    <name evidence="1" type="ORF">B9Q01_01225</name>
</gene>
<comment type="caution">
    <text evidence="1">The sequence shown here is derived from an EMBL/GenBank/DDBJ whole genome shotgun (WGS) entry which is preliminary data.</text>
</comment>
<evidence type="ECO:0000313" key="1">
    <source>
        <dbReference type="EMBL" id="PSN84335.1"/>
    </source>
</evidence>
<sequence length="104" mass="12164">MQRVSQQKFDYLNLTLRGLVVISKALRKGYVTNQDVRKLYSLHKRPKRGENFLRNMVSEGYLKRAGYDKYVLTEKAYDALNTLYSIFETGQRNRILVVDNNASL</sequence>
<evidence type="ECO:0000313" key="2">
    <source>
        <dbReference type="Proteomes" id="UP000240880"/>
    </source>
</evidence>